<comment type="similarity">
    <text evidence="2">Belongs to the polysaccharide synthase family.</text>
</comment>
<keyword evidence="5 7" id="KW-1133">Transmembrane helix</keyword>
<feature type="transmembrane region" description="Helical" evidence="7">
    <location>
        <begin position="366"/>
        <end position="386"/>
    </location>
</feature>
<feature type="transmembrane region" description="Helical" evidence="7">
    <location>
        <begin position="423"/>
        <end position="443"/>
    </location>
</feature>
<dbReference type="GO" id="GO:0005886">
    <property type="term" value="C:plasma membrane"/>
    <property type="evidence" value="ECO:0007669"/>
    <property type="project" value="UniProtKB-SubCell"/>
</dbReference>
<name>A0A501PBG6_9PROT</name>
<feature type="transmembrane region" description="Helical" evidence="7">
    <location>
        <begin position="50"/>
        <end position="69"/>
    </location>
</feature>
<dbReference type="AlphaFoldDB" id="A0A501PBG6"/>
<evidence type="ECO:0000256" key="2">
    <source>
        <dbReference type="ARBA" id="ARBA00007430"/>
    </source>
</evidence>
<feature type="transmembrane region" description="Helical" evidence="7">
    <location>
        <begin position="21"/>
        <end position="44"/>
    </location>
</feature>
<evidence type="ECO:0000256" key="3">
    <source>
        <dbReference type="ARBA" id="ARBA00022475"/>
    </source>
</evidence>
<dbReference type="OrthoDB" id="7605542at2"/>
<comment type="subcellular location">
    <subcellularLocation>
        <location evidence="1">Cell membrane</location>
        <topology evidence="1">Multi-pass membrane protein</topology>
    </subcellularLocation>
</comment>
<dbReference type="PANTHER" id="PTHR30250">
    <property type="entry name" value="PST FAMILY PREDICTED COLANIC ACID TRANSPORTER"/>
    <property type="match status" value="1"/>
</dbReference>
<evidence type="ECO:0000256" key="7">
    <source>
        <dbReference type="SAM" id="Phobius"/>
    </source>
</evidence>
<accession>A0A501PBG6</accession>
<dbReference type="Pfam" id="PF13440">
    <property type="entry name" value="Polysacc_synt_3"/>
    <property type="match status" value="1"/>
</dbReference>
<evidence type="ECO:0000313" key="8">
    <source>
        <dbReference type="EMBL" id="TPD57342.1"/>
    </source>
</evidence>
<evidence type="ECO:0000313" key="9">
    <source>
        <dbReference type="Proteomes" id="UP000319148"/>
    </source>
</evidence>
<dbReference type="CDD" id="cd13127">
    <property type="entry name" value="MATE_tuaB_like"/>
    <property type="match status" value="1"/>
</dbReference>
<proteinExistence type="inferred from homology"/>
<dbReference type="EMBL" id="VFIY01000018">
    <property type="protein sequence ID" value="TPD57342.1"/>
    <property type="molecule type" value="Genomic_DNA"/>
</dbReference>
<feature type="transmembrane region" description="Helical" evidence="7">
    <location>
        <begin position="179"/>
        <end position="200"/>
    </location>
</feature>
<organism evidence="8 9">
    <name type="scientific">Emcibacter nanhaiensis</name>
    <dbReference type="NCBI Taxonomy" id="1505037"/>
    <lineage>
        <taxon>Bacteria</taxon>
        <taxon>Pseudomonadati</taxon>
        <taxon>Pseudomonadota</taxon>
        <taxon>Alphaproteobacteria</taxon>
        <taxon>Emcibacterales</taxon>
        <taxon>Emcibacteraceae</taxon>
        <taxon>Emcibacter</taxon>
    </lineage>
</organism>
<keyword evidence="6 7" id="KW-0472">Membrane</keyword>
<feature type="transmembrane region" description="Helical" evidence="7">
    <location>
        <begin position="297"/>
        <end position="319"/>
    </location>
</feature>
<keyword evidence="4 7" id="KW-0812">Transmembrane</keyword>
<evidence type="ECO:0000256" key="4">
    <source>
        <dbReference type="ARBA" id="ARBA00022692"/>
    </source>
</evidence>
<dbReference type="PANTHER" id="PTHR30250:SF10">
    <property type="entry name" value="LIPOPOLYSACCHARIDE BIOSYNTHESIS PROTEIN WZXC"/>
    <property type="match status" value="1"/>
</dbReference>
<evidence type="ECO:0000256" key="5">
    <source>
        <dbReference type="ARBA" id="ARBA00022989"/>
    </source>
</evidence>
<protein>
    <submittedName>
        <fullName evidence="8">Lipopolysaccharide biosynthesis protein</fullName>
    </submittedName>
</protein>
<gene>
    <name evidence="8" type="ORF">FIV46_14540</name>
</gene>
<dbReference type="InterPro" id="IPR050833">
    <property type="entry name" value="Poly_Biosynth_Transport"/>
</dbReference>
<evidence type="ECO:0000256" key="1">
    <source>
        <dbReference type="ARBA" id="ARBA00004651"/>
    </source>
</evidence>
<reference evidence="9" key="1">
    <citation type="submission" date="2019-06" db="EMBL/GenBank/DDBJ databases">
        <title>The complete genome of Emcibacter congregatus ZYLT.</title>
        <authorList>
            <person name="Zhao Z."/>
        </authorList>
    </citation>
    <scope>NUCLEOTIDE SEQUENCE [LARGE SCALE GENOMIC DNA]</scope>
    <source>
        <strain evidence="9">MCCC 1A06723</strain>
    </source>
</reference>
<evidence type="ECO:0000256" key="6">
    <source>
        <dbReference type="ARBA" id="ARBA00023136"/>
    </source>
</evidence>
<feature type="transmembrane region" description="Helical" evidence="7">
    <location>
        <begin position="155"/>
        <end position="173"/>
    </location>
</feature>
<dbReference type="RefSeq" id="WP_139941657.1">
    <property type="nucleotide sequence ID" value="NZ_JBHSYP010000005.1"/>
</dbReference>
<sequence>MSSEDNSSEENISSRVMKGAAWMAFTRFGTRLLGMLSTIVLARLLVPEDFGIVAIASSYYAILEGMSQFNSRQALIKYRDAGDNDYNTAWTLNICRGILVCVAILASTFFVPDIVSEPRVAHVILLMAVIPLIDGFENPRFVVFEKNLDFTREMVITLGTKLLTLTVTIYLAFTLRSYWAMIIGLVFGSASRMTISYLMIPYLPRFCFASFDRIFSFSGWMSGVNILQSLSTNLDKFFVAHFLGTAATGIYHIGKTVAFMPTYELVMPLNRALYPGFAMIAGKRDYMREKVLESAQFLAGLSQPIGIGFALIAPEFIYLVYGPNWLDAIPIVQILAAASAFSMMGSIAIFVAMAHGDTKYLFFRELMMFLALPVFVITGVHYFGFIGAVYGIAARQILQLVLNMLIVQKLLDLPLLRLMFAPWRSMVSAAVMALCLLVLNSYLPHETIADKSLTLTAKIGCGVLTYAVTHILLWIMAGKPKGFEHRLSGIIEKKFLRRSQA</sequence>
<feature type="transmembrane region" description="Helical" evidence="7">
    <location>
        <begin position="331"/>
        <end position="354"/>
    </location>
</feature>
<dbReference type="Proteomes" id="UP000319148">
    <property type="component" value="Unassembled WGS sequence"/>
</dbReference>
<keyword evidence="3" id="KW-1003">Cell membrane</keyword>
<keyword evidence="9" id="KW-1185">Reference proteome</keyword>
<feature type="transmembrane region" description="Helical" evidence="7">
    <location>
        <begin position="455"/>
        <end position="477"/>
    </location>
</feature>
<feature type="transmembrane region" description="Helical" evidence="7">
    <location>
        <begin position="90"/>
        <end position="111"/>
    </location>
</feature>
<comment type="caution">
    <text evidence="8">The sequence shown here is derived from an EMBL/GenBank/DDBJ whole genome shotgun (WGS) entry which is preliminary data.</text>
</comment>